<organism evidence="2 3">
    <name type="scientific">Sporothrix schenckii 1099-18</name>
    <dbReference type="NCBI Taxonomy" id="1397361"/>
    <lineage>
        <taxon>Eukaryota</taxon>
        <taxon>Fungi</taxon>
        <taxon>Dikarya</taxon>
        <taxon>Ascomycota</taxon>
        <taxon>Pezizomycotina</taxon>
        <taxon>Sordariomycetes</taxon>
        <taxon>Sordariomycetidae</taxon>
        <taxon>Ophiostomatales</taxon>
        <taxon>Ophiostomataceae</taxon>
        <taxon>Sporothrix</taxon>
    </lineage>
</organism>
<dbReference type="SUPFAM" id="SSF53474">
    <property type="entry name" value="alpha/beta-Hydrolases"/>
    <property type="match status" value="1"/>
</dbReference>
<reference evidence="2 3" key="1">
    <citation type="journal article" date="2014" name="BMC Genomics">
        <title>Comparative genomics of the major fungal agents of human and animal Sporotrichosis: Sporothrix schenckii and Sporothrix brasiliensis.</title>
        <authorList>
            <person name="Teixeira M.M."/>
            <person name="de Almeida L.G."/>
            <person name="Kubitschek-Barreira P."/>
            <person name="Alves F.L."/>
            <person name="Kioshima E.S."/>
            <person name="Abadio A.K."/>
            <person name="Fernandes L."/>
            <person name="Derengowski L.S."/>
            <person name="Ferreira K.S."/>
            <person name="Souza R.C."/>
            <person name="Ruiz J.C."/>
            <person name="de Andrade N.C."/>
            <person name="Paes H.C."/>
            <person name="Nicola A.M."/>
            <person name="Albuquerque P."/>
            <person name="Gerber A.L."/>
            <person name="Martins V.P."/>
            <person name="Peconick L.D."/>
            <person name="Neto A.V."/>
            <person name="Chaucanez C.B."/>
            <person name="Silva P.A."/>
            <person name="Cunha O.L."/>
            <person name="de Oliveira F.F."/>
            <person name="dos Santos T.C."/>
            <person name="Barros A.L."/>
            <person name="Soares M.A."/>
            <person name="de Oliveira L.M."/>
            <person name="Marini M.M."/>
            <person name="Villalobos-Duno H."/>
            <person name="Cunha M.M."/>
            <person name="de Hoog S."/>
            <person name="da Silveira J.F."/>
            <person name="Henrissat B."/>
            <person name="Nino-Vega G.A."/>
            <person name="Cisalpino P.S."/>
            <person name="Mora-Montes H.M."/>
            <person name="Almeida S.R."/>
            <person name="Stajich J.E."/>
            <person name="Lopes-Bezerra L.M."/>
            <person name="Vasconcelos A.T."/>
            <person name="Felipe M.S."/>
        </authorList>
    </citation>
    <scope>NUCLEOTIDE SEQUENCE [LARGE SCALE GENOMIC DNA]</scope>
    <source>
        <strain evidence="2 3">1099-18</strain>
    </source>
</reference>
<dbReference type="Gene3D" id="3.40.50.1820">
    <property type="entry name" value="alpha/beta hydrolase"/>
    <property type="match status" value="1"/>
</dbReference>
<keyword evidence="2" id="KW-0378">Hydrolase</keyword>
<evidence type="ECO:0000259" key="1">
    <source>
        <dbReference type="Pfam" id="PF01738"/>
    </source>
</evidence>
<dbReference type="EMBL" id="AXCR01000004">
    <property type="protein sequence ID" value="KJR88909.1"/>
    <property type="molecule type" value="Genomic_DNA"/>
</dbReference>
<dbReference type="RefSeq" id="XP_016591585.1">
    <property type="nucleotide sequence ID" value="XM_016734514.1"/>
</dbReference>
<dbReference type="GeneID" id="27669791"/>
<sequence>MAHPHEYLAQPPSQCCFTGSIHAGTPQGVEEELAGVQTYVARPPTGVAGNGHVVFYFPDVWGLSNNAKLLMDGFAAAGFTALGIDYFRGDPISKYRAGHDAPAPPDFDQKAWRNKHFAFATAHVPVWVEAAKARFGSAPDTRYACTGYCFGAPFVLDLLATDGMSAGAVAHPSQLKEEHFQRAKQPLFLSCAEHDQAFHTEPRRKALDILMEQKTPFHEQLFYNVKHGFASRGDLSDPYERWVKEQSLQGIIHWFDFWLIRNHGK</sequence>
<dbReference type="GO" id="GO:0016787">
    <property type="term" value="F:hydrolase activity"/>
    <property type="evidence" value="ECO:0007669"/>
    <property type="project" value="UniProtKB-KW"/>
</dbReference>
<reference evidence="2 3" key="2">
    <citation type="journal article" date="2015" name="Eukaryot. Cell">
        <title>Asexual propagation of a virulent clone complex in a human and feline outbreak of sporotrichosis.</title>
        <authorList>
            <person name="Teixeira Mde M."/>
            <person name="Rodrigues A.M."/>
            <person name="Tsui C.K."/>
            <person name="de Almeida L.G."/>
            <person name="Van Diepeningen A.D."/>
            <person name="van den Ende B.G."/>
            <person name="Fernandes G.F."/>
            <person name="Kano R."/>
            <person name="Hamelin R.C."/>
            <person name="Lopes-Bezerra L.M."/>
            <person name="Vasconcelos A.T."/>
            <person name="de Hoog S."/>
            <person name="de Camargo Z.P."/>
            <person name="Felipe M.S."/>
        </authorList>
    </citation>
    <scope>NUCLEOTIDE SEQUENCE [LARGE SCALE GENOMIC DNA]</scope>
    <source>
        <strain evidence="2 3">1099-18</strain>
    </source>
</reference>
<accession>A0A0F2MIL3</accession>
<dbReference type="VEuPathDB" id="FungiDB:SPSK_07861"/>
<dbReference type="PANTHER" id="PTHR17630:SF44">
    <property type="entry name" value="PROTEIN AIM2"/>
    <property type="match status" value="1"/>
</dbReference>
<dbReference type="Proteomes" id="UP000033710">
    <property type="component" value="Unassembled WGS sequence"/>
</dbReference>
<evidence type="ECO:0000313" key="3">
    <source>
        <dbReference type="Proteomes" id="UP000033710"/>
    </source>
</evidence>
<feature type="domain" description="Dienelactone hydrolase" evidence="1">
    <location>
        <begin position="37"/>
        <end position="256"/>
    </location>
</feature>
<dbReference type="KEGG" id="ssck:SPSK_07861"/>
<protein>
    <submittedName>
        <fullName evidence="2">Dienelactone hydrolase</fullName>
    </submittedName>
</protein>
<dbReference type="Pfam" id="PF01738">
    <property type="entry name" value="DLH"/>
    <property type="match status" value="1"/>
</dbReference>
<dbReference type="PANTHER" id="PTHR17630">
    <property type="entry name" value="DIENELACTONE HYDROLASE"/>
    <property type="match status" value="1"/>
</dbReference>
<dbReference type="InterPro" id="IPR002925">
    <property type="entry name" value="Dienelactn_hydro"/>
</dbReference>
<dbReference type="AlphaFoldDB" id="A0A0F2MIL3"/>
<dbReference type="OrthoDB" id="1393670at2759"/>
<dbReference type="InterPro" id="IPR029058">
    <property type="entry name" value="AB_hydrolase_fold"/>
</dbReference>
<comment type="caution">
    <text evidence="2">The sequence shown here is derived from an EMBL/GenBank/DDBJ whole genome shotgun (WGS) entry which is preliminary data.</text>
</comment>
<gene>
    <name evidence="2" type="ORF">SPSK_07861</name>
</gene>
<evidence type="ECO:0000313" key="2">
    <source>
        <dbReference type="EMBL" id="KJR88909.1"/>
    </source>
</evidence>
<proteinExistence type="predicted"/>
<name>A0A0F2MIL3_SPOSC</name>